<proteinExistence type="inferred from homology"/>
<keyword evidence="6" id="KW-1185">Reference proteome</keyword>
<evidence type="ECO:0000259" key="4">
    <source>
        <dbReference type="SMART" id="SM01266"/>
    </source>
</evidence>
<dbReference type="PANTHER" id="PTHR23416:SF23">
    <property type="entry name" value="ACETYLTRANSFERASE C18B11.09C-RELATED"/>
    <property type="match status" value="1"/>
</dbReference>
<dbReference type="STRING" id="1423754.FC39_GL001252"/>
<dbReference type="InterPro" id="IPR024688">
    <property type="entry name" value="Mac_dom"/>
</dbReference>
<dbReference type="PANTHER" id="PTHR23416">
    <property type="entry name" value="SIALIC ACID SYNTHASE-RELATED"/>
    <property type="match status" value="1"/>
</dbReference>
<dbReference type="AlphaFoldDB" id="A0A0R1YH84"/>
<dbReference type="InterPro" id="IPR011004">
    <property type="entry name" value="Trimer_LpxA-like_sf"/>
</dbReference>
<accession>A0A0R1YH84</accession>
<dbReference type="Pfam" id="PF12464">
    <property type="entry name" value="Mac"/>
    <property type="match status" value="1"/>
</dbReference>
<evidence type="ECO:0000256" key="1">
    <source>
        <dbReference type="ARBA" id="ARBA00007274"/>
    </source>
</evidence>
<dbReference type="RefSeq" id="WP_025080802.1">
    <property type="nucleotide sequence ID" value="NZ_AZGI01000047.1"/>
</dbReference>
<evidence type="ECO:0000313" key="6">
    <source>
        <dbReference type="Proteomes" id="UP000051223"/>
    </source>
</evidence>
<dbReference type="Proteomes" id="UP000051223">
    <property type="component" value="Unassembled WGS sequence"/>
</dbReference>
<name>A0A0R1YH84_9LACO</name>
<dbReference type="Gene3D" id="2.160.10.10">
    <property type="entry name" value="Hexapeptide repeat proteins"/>
    <property type="match status" value="1"/>
</dbReference>
<keyword evidence="2 5" id="KW-0808">Transferase</keyword>
<dbReference type="SUPFAM" id="SSF51161">
    <property type="entry name" value="Trimeric LpxA-like enzymes"/>
    <property type="match status" value="1"/>
</dbReference>
<dbReference type="eggNOG" id="COG0110">
    <property type="taxonomic scope" value="Bacteria"/>
</dbReference>
<keyword evidence="3" id="KW-0012">Acyltransferase</keyword>
<dbReference type="Pfam" id="PF00132">
    <property type="entry name" value="Hexapep"/>
    <property type="match status" value="1"/>
</dbReference>
<evidence type="ECO:0000256" key="2">
    <source>
        <dbReference type="ARBA" id="ARBA00022679"/>
    </source>
</evidence>
<dbReference type="GO" id="GO:0008374">
    <property type="term" value="F:O-acyltransferase activity"/>
    <property type="evidence" value="ECO:0007669"/>
    <property type="project" value="TreeGrafter"/>
</dbReference>
<dbReference type="InterPro" id="IPR051159">
    <property type="entry name" value="Hexapeptide_acetyltransf"/>
</dbReference>
<dbReference type="FunFam" id="2.160.10.10:FF:000025">
    <property type="entry name" value="Hexapeptide-repeat containing-acetyltransferase"/>
    <property type="match status" value="1"/>
</dbReference>
<feature type="domain" description="Maltose/galactoside acetyltransferase" evidence="4">
    <location>
        <begin position="5"/>
        <end position="59"/>
    </location>
</feature>
<gene>
    <name evidence="5" type="ORF">FC39_GL001252</name>
</gene>
<dbReference type="InterPro" id="IPR001451">
    <property type="entry name" value="Hexapep"/>
</dbReference>
<comment type="caution">
    <text evidence="5">The sequence shown here is derived from an EMBL/GenBank/DDBJ whole genome shotgun (WGS) entry which is preliminary data.</text>
</comment>
<evidence type="ECO:0000313" key="5">
    <source>
        <dbReference type="EMBL" id="KRM38483.1"/>
    </source>
</evidence>
<evidence type="ECO:0000256" key="3">
    <source>
        <dbReference type="ARBA" id="ARBA00023315"/>
    </source>
</evidence>
<reference evidence="5 6" key="1">
    <citation type="journal article" date="2015" name="Genome Announc.">
        <title>Expanding the biotechnology potential of lactobacilli through comparative genomics of 213 strains and associated genera.</title>
        <authorList>
            <person name="Sun Z."/>
            <person name="Harris H.M."/>
            <person name="McCann A."/>
            <person name="Guo C."/>
            <person name="Argimon S."/>
            <person name="Zhang W."/>
            <person name="Yang X."/>
            <person name="Jeffery I.B."/>
            <person name="Cooney J.C."/>
            <person name="Kagawa T.F."/>
            <person name="Liu W."/>
            <person name="Song Y."/>
            <person name="Salvetti E."/>
            <person name="Wrobel A."/>
            <person name="Rasinkangas P."/>
            <person name="Parkhill J."/>
            <person name="Rea M.C."/>
            <person name="O'Sullivan O."/>
            <person name="Ritari J."/>
            <person name="Douillard F.P."/>
            <person name="Paul Ross R."/>
            <person name="Yang R."/>
            <person name="Briner A.E."/>
            <person name="Felis G.E."/>
            <person name="de Vos W.M."/>
            <person name="Barrangou R."/>
            <person name="Klaenhammer T.R."/>
            <person name="Caufield P.W."/>
            <person name="Cui Y."/>
            <person name="Zhang H."/>
            <person name="O'Toole P.W."/>
        </authorList>
    </citation>
    <scope>NUCLEOTIDE SEQUENCE [LARGE SCALE GENOMIC DNA]</scope>
    <source>
        <strain evidence="5 6">DSM 5661</strain>
    </source>
</reference>
<dbReference type="CDD" id="cd03357">
    <property type="entry name" value="LbH_MAT_GAT"/>
    <property type="match status" value="1"/>
</dbReference>
<dbReference type="OrthoDB" id="9812571at2"/>
<dbReference type="GO" id="GO:0016407">
    <property type="term" value="F:acetyltransferase activity"/>
    <property type="evidence" value="ECO:0007669"/>
    <property type="project" value="InterPro"/>
</dbReference>
<dbReference type="PATRIC" id="fig|1423754.3.peg.1289"/>
<dbReference type="EMBL" id="AZGI01000047">
    <property type="protein sequence ID" value="KRM38483.1"/>
    <property type="molecule type" value="Genomic_DNA"/>
</dbReference>
<comment type="similarity">
    <text evidence="1">Belongs to the transferase hexapeptide repeat family.</text>
</comment>
<sequence length="204" mass="22593">MEENTKNMLAGKPYRPDTEELCKISRLAHRLCRDYNMLADTDKEERNAIIDRLFPEHGRGVYLQGPIQIDYGQFTKLGNNFYANFNFTVLDTCPVTIGDNVMCGPNVTLATPLHPLLAEQRNARMQKDGKFADIEYGAPIKIGNNCWLASNVTICSGVTIGDGCVIGAGAVVTRDMPANSLVLGVPARAVRKLTEADRIKDWPY</sequence>
<protein>
    <submittedName>
        <fullName evidence="5">Galactoside O-acetyltransferase</fullName>
    </submittedName>
</protein>
<organism evidence="5 6">
    <name type="scientific">Lactobacillus hamsteri DSM 5661 = JCM 6256</name>
    <dbReference type="NCBI Taxonomy" id="1423754"/>
    <lineage>
        <taxon>Bacteria</taxon>
        <taxon>Bacillati</taxon>
        <taxon>Bacillota</taxon>
        <taxon>Bacilli</taxon>
        <taxon>Lactobacillales</taxon>
        <taxon>Lactobacillaceae</taxon>
        <taxon>Lactobacillus</taxon>
    </lineage>
</organism>
<dbReference type="SMART" id="SM01266">
    <property type="entry name" value="Mac"/>
    <property type="match status" value="1"/>
</dbReference>